<comment type="pathway">
    <text evidence="2 13">Glycolipid biosynthesis; lipid IV(A) biosynthesis; lipid IV(A) from (3R)-3-hydroxytetradecanoyl-[acyl-carrier-protein] and UDP-N-acetyl-alpha-D-glucosamine: step 6/6.</text>
</comment>
<evidence type="ECO:0000256" key="3">
    <source>
        <dbReference type="ARBA" id="ARBA00012071"/>
    </source>
</evidence>
<accession>A0A6M0CK97</accession>
<dbReference type="RefSeq" id="WP_164033046.1">
    <property type="nucleotide sequence ID" value="NZ_JAABOQ010000005.1"/>
</dbReference>
<evidence type="ECO:0000256" key="13">
    <source>
        <dbReference type="HAMAP-Rule" id="MF_00409"/>
    </source>
</evidence>
<keyword evidence="6 13" id="KW-0441">Lipid A biosynthesis</keyword>
<dbReference type="PANTHER" id="PTHR42724:SF1">
    <property type="entry name" value="TETRAACYLDISACCHARIDE 4'-KINASE, MITOCHONDRIAL-RELATED"/>
    <property type="match status" value="1"/>
</dbReference>
<comment type="caution">
    <text evidence="15">The sequence shown here is derived from an EMBL/GenBank/DDBJ whole genome shotgun (WGS) entry which is preliminary data.</text>
</comment>
<dbReference type="InterPro" id="IPR027417">
    <property type="entry name" value="P-loop_NTPase"/>
</dbReference>
<keyword evidence="14" id="KW-0812">Transmembrane</keyword>
<evidence type="ECO:0000256" key="5">
    <source>
        <dbReference type="ARBA" id="ARBA00022516"/>
    </source>
</evidence>
<dbReference type="Pfam" id="PF02606">
    <property type="entry name" value="LpxK"/>
    <property type="match status" value="1"/>
</dbReference>
<keyword evidence="16" id="KW-1185">Reference proteome</keyword>
<dbReference type="AlphaFoldDB" id="A0A6M0CK97"/>
<evidence type="ECO:0000256" key="8">
    <source>
        <dbReference type="ARBA" id="ARBA00022741"/>
    </source>
</evidence>
<evidence type="ECO:0000256" key="10">
    <source>
        <dbReference type="ARBA" id="ARBA00022840"/>
    </source>
</evidence>
<evidence type="ECO:0000256" key="14">
    <source>
        <dbReference type="SAM" id="Phobius"/>
    </source>
</evidence>
<comment type="caution">
    <text evidence="13">Lacks conserved residue(s) required for the propagation of feature annotation.</text>
</comment>
<dbReference type="GO" id="GO:0009029">
    <property type="term" value="F:lipid-A 4'-kinase activity"/>
    <property type="evidence" value="ECO:0007669"/>
    <property type="project" value="UniProtKB-UniRule"/>
</dbReference>
<reference evidence="15 16" key="1">
    <citation type="submission" date="2020-01" db="EMBL/GenBank/DDBJ databases">
        <title>Spongiivirga citrea KCTC 32990T.</title>
        <authorList>
            <person name="Wang G."/>
        </authorList>
    </citation>
    <scope>NUCLEOTIDE SEQUENCE [LARGE SCALE GENOMIC DNA]</scope>
    <source>
        <strain evidence="15 16">KCTC 32990</strain>
    </source>
</reference>
<evidence type="ECO:0000256" key="12">
    <source>
        <dbReference type="ARBA" id="ARBA00029757"/>
    </source>
</evidence>
<dbReference type="NCBIfam" id="TIGR00682">
    <property type="entry name" value="lpxK"/>
    <property type="match status" value="1"/>
</dbReference>
<keyword evidence="8 13" id="KW-0547">Nucleotide-binding</keyword>
<dbReference type="GO" id="GO:0005524">
    <property type="term" value="F:ATP binding"/>
    <property type="evidence" value="ECO:0007669"/>
    <property type="project" value="UniProtKB-UniRule"/>
</dbReference>
<dbReference type="HAMAP" id="MF_00409">
    <property type="entry name" value="LpxK"/>
    <property type="match status" value="1"/>
</dbReference>
<name>A0A6M0CK97_9FLAO</name>
<organism evidence="15 16">
    <name type="scientific">Spongiivirga citrea</name>
    <dbReference type="NCBI Taxonomy" id="1481457"/>
    <lineage>
        <taxon>Bacteria</taxon>
        <taxon>Pseudomonadati</taxon>
        <taxon>Bacteroidota</taxon>
        <taxon>Flavobacteriia</taxon>
        <taxon>Flavobacteriales</taxon>
        <taxon>Flavobacteriaceae</taxon>
        <taxon>Spongiivirga</taxon>
    </lineage>
</organism>
<comment type="function">
    <text evidence="1 13">Transfers the gamma-phosphate of ATP to the 4'-position of a tetraacyldisaccharide 1-phosphate intermediate (termed DS-1-P) to form tetraacyldisaccharide 1,4'-bis-phosphate (lipid IVA).</text>
</comment>
<feature type="transmembrane region" description="Helical" evidence="14">
    <location>
        <begin position="7"/>
        <end position="26"/>
    </location>
</feature>
<keyword evidence="14" id="KW-1133">Transmembrane helix</keyword>
<dbReference type="Proteomes" id="UP000474296">
    <property type="component" value="Unassembled WGS sequence"/>
</dbReference>
<evidence type="ECO:0000313" key="16">
    <source>
        <dbReference type="Proteomes" id="UP000474296"/>
    </source>
</evidence>
<dbReference type="SUPFAM" id="SSF52540">
    <property type="entry name" value="P-loop containing nucleoside triphosphate hydrolases"/>
    <property type="match status" value="1"/>
</dbReference>
<keyword evidence="14" id="KW-0472">Membrane</keyword>
<keyword evidence="9 13" id="KW-0418">Kinase</keyword>
<dbReference type="EMBL" id="JAABOQ010000005">
    <property type="protein sequence ID" value="NER18378.1"/>
    <property type="molecule type" value="Genomic_DNA"/>
</dbReference>
<dbReference type="InterPro" id="IPR003758">
    <property type="entry name" value="LpxK"/>
</dbReference>
<evidence type="ECO:0000256" key="1">
    <source>
        <dbReference type="ARBA" id="ARBA00002274"/>
    </source>
</evidence>
<protein>
    <recommendedName>
        <fullName evidence="4 13">Tetraacyldisaccharide 4'-kinase</fullName>
        <ecNumber evidence="3 13">2.7.1.130</ecNumber>
    </recommendedName>
    <alternativeName>
        <fullName evidence="12 13">Lipid A 4'-kinase</fullName>
    </alternativeName>
</protein>
<proteinExistence type="inferred from homology"/>
<evidence type="ECO:0000256" key="9">
    <source>
        <dbReference type="ARBA" id="ARBA00022777"/>
    </source>
</evidence>
<keyword evidence="7 13" id="KW-0808">Transferase</keyword>
<evidence type="ECO:0000256" key="6">
    <source>
        <dbReference type="ARBA" id="ARBA00022556"/>
    </source>
</evidence>
<comment type="catalytic activity">
    <reaction evidence="13">
        <text>a lipid A disaccharide + ATP = a lipid IVA + ADP + H(+)</text>
        <dbReference type="Rhea" id="RHEA:67840"/>
        <dbReference type="ChEBI" id="CHEBI:15378"/>
        <dbReference type="ChEBI" id="CHEBI:30616"/>
        <dbReference type="ChEBI" id="CHEBI:176343"/>
        <dbReference type="ChEBI" id="CHEBI:176425"/>
        <dbReference type="ChEBI" id="CHEBI:456216"/>
        <dbReference type="EC" id="2.7.1.130"/>
    </reaction>
</comment>
<comment type="similarity">
    <text evidence="13">Belongs to the LpxK family.</text>
</comment>
<evidence type="ECO:0000256" key="11">
    <source>
        <dbReference type="ARBA" id="ARBA00023098"/>
    </source>
</evidence>
<dbReference type="GO" id="GO:0005886">
    <property type="term" value="C:plasma membrane"/>
    <property type="evidence" value="ECO:0007669"/>
    <property type="project" value="TreeGrafter"/>
</dbReference>
<evidence type="ECO:0000313" key="15">
    <source>
        <dbReference type="EMBL" id="NER18378.1"/>
    </source>
</evidence>
<evidence type="ECO:0000256" key="7">
    <source>
        <dbReference type="ARBA" id="ARBA00022679"/>
    </source>
</evidence>
<keyword evidence="10 13" id="KW-0067">ATP-binding</keyword>
<evidence type="ECO:0000256" key="4">
    <source>
        <dbReference type="ARBA" id="ARBA00016436"/>
    </source>
</evidence>
<dbReference type="EC" id="2.7.1.130" evidence="3 13"/>
<keyword evidence="11 13" id="KW-0443">Lipid metabolism</keyword>
<dbReference type="UniPathway" id="UPA00359">
    <property type="reaction ID" value="UER00482"/>
</dbReference>
<dbReference type="GO" id="GO:0009245">
    <property type="term" value="P:lipid A biosynthetic process"/>
    <property type="evidence" value="ECO:0007669"/>
    <property type="project" value="UniProtKB-UniRule"/>
</dbReference>
<dbReference type="PANTHER" id="PTHR42724">
    <property type="entry name" value="TETRAACYLDISACCHARIDE 4'-KINASE"/>
    <property type="match status" value="1"/>
</dbReference>
<keyword evidence="5 13" id="KW-0444">Lipid biosynthesis</keyword>
<evidence type="ECO:0000256" key="2">
    <source>
        <dbReference type="ARBA" id="ARBA00004870"/>
    </source>
</evidence>
<gene>
    <name evidence="13 15" type="primary">lpxK</name>
    <name evidence="15" type="ORF">GWK10_14240</name>
</gene>
<sequence length="344" mass="39374">MRLFRKLLLPFVPIYYLITWMRNWMYDIGILKSTHFDVPTIVVGNLNVGGTGKSPMVEYVVRLLKNNAQLAILSRGYKRETHGFILATENDSAKTLGDEPFQFYNKFSEVLVAVDADRVNGISRLLKGEIKPEVVVLDDAYQHRKVHGGFNILLTAYGNLYSNDILLPTGDLREPRSGAKRADIIVVTKCPQGLSKNKREEIIKSLHVNPNQQLVFSAIIYSNKVTNALDEEFSLFELGQKEVVLITGIANPKPLVEFLKEQKITIKQHLNYPDHHHFSETEISSLKELNKEYVLLTTEKDFVRLKNEIASLFYLEIKTEFLGRDAKIFDDSLKKYVESTKKRP</sequence>